<dbReference type="NCBIfam" id="TIGR02273">
    <property type="entry name" value="16S_RimM"/>
    <property type="match status" value="1"/>
</dbReference>
<reference evidence="9" key="1">
    <citation type="submission" date="2016-10" db="EMBL/GenBank/DDBJ databases">
        <authorList>
            <person name="Varghese N."/>
            <person name="Submissions S."/>
        </authorList>
    </citation>
    <scope>NUCLEOTIDE SEQUENCE [LARGE SCALE GENOMIC DNA]</scope>
    <source>
        <strain evidence="9">DSM 8987</strain>
    </source>
</reference>
<dbReference type="InterPro" id="IPR011961">
    <property type="entry name" value="RimM"/>
</dbReference>
<comment type="function">
    <text evidence="5">An accessory protein needed during the final step in the assembly of 30S ribosomal subunit, possibly for assembly of the head region. Essential for efficient processing of 16S rRNA. May be needed both before and after RbfA during the maturation of 16S rRNA. It has affinity for free ribosomal 30S subunits but not for 70S ribosomes.</text>
</comment>
<dbReference type="GO" id="GO:0043022">
    <property type="term" value="F:ribosome binding"/>
    <property type="evidence" value="ECO:0007669"/>
    <property type="project" value="InterPro"/>
</dbReference>
<proteinExistence type="inferred from homology"/>
<dbReference type="Pfam" id="PF24986">
    <property type="entry name" value="PRC_RimM"/>
    <property type="match status" value="1"/>
</dbReference>
<gene>
    <name evidence="5" type="primary">rimM</name>
    <name evidence="8" type="ORF">SAMN05661003_10258</name>
</gene>
<dbReference type="SUPFAM" id="SSF50447">
    <property type="entry name" value="Translation proteins"/>
    <property type="match status" value="1"/>
</dbReference>
<dbReference type="Proteomes" id="UP000243205">
    <property type="component" value="Unassembled WGS sequence"/>
</dbReference>
<keyword evidence="2 5" id="KW-0690">Ribosome biogenesis</keyword>
<keyword evidence="9" id="KW-1185">Reference proteome</keyword>
<dbReference type="STRING" id="57664.SAMN05661003_10258"/>
<feature type="domain" description="Ribosome maturation factor RimM PRC barrel" evidence="7">
    <location>
        <begin position="111"/>
        <end position="178"/>
    </location>
</feature>
<evidence type="ECO:0000313" key="9">
    <source>
        <dbReference type="Proteomes" id="UP000243205"/>
    </source>
</evidence>
<name>A0A1G6YK61_9BACT</name>
<comment type="domain">
    <text evidence="5">The PRC barrel domain binds ribosomal protein uS19.</text>
</comment>
<keyword evidence="4 5" id="KW-0143">Chaperone</keyword>
<feature type="domain" description="RimM N-terminal" evidence="6">
    <location>
        <begin position="18"/>
        <end position="99"/>
    </location>
</feature>
<keyword evidence="1 5" id="KW-0963">Cytoplasm</keyword>
<comment type="subcellular location">
    <subcellularLocation>
        <location evidence="5">Cytoplasm</location>
    </subcellularLocation>
</comment>
<dbReference type="AlphaFoldDB" id="A0A1G6YK61"/>
<dbReference type="InterPro" id="IPR009000">
    <property type="entry name" value="Transl_B-barrel_sf"/>
</dbReference>
<evidence type="ECO:0000256" key="1">
    <source>
        <dbReference type="ARBA" id="ARBA00022490"/>
    </source>
</evidence>
<dbReference type="InterPro" id="IPR036976">
    <property type="entry name" value="RimM_N_sf"/>
</dbReference>
<dbReference type="InterPro" id="IPR056792">
    <property type="entry name" value="PRC_RimM"/>
</dbReference>
<accession>A0A1G6YK61</accession>
<dbReference type="Pfam" id="PF01782">
    <property type="entry name" value="RimM"/>
    <property type="match status" value="1"/>
</dbReference>
<evidence type="ECO:0000313" key="8">
    <source>
        <dbReference type="EMBL" id="SDD89956.1"/>
    </source>
</evidence>
<dbReference type="GO" id="GO:0005737">
    <property type="term" value="C:cytoplasm"/>
    <property type="evidence" value="ECO:0007669"/>
    <property type="project" value="UniProtKB-SubCell"/>
</dbReference>
<dbReference type="Gene3D" id="2.40.30.60">
    <property type="entry name" value="RimM"/>
    <property type="match status" value="1"/>
</dbReference>
<evidence type="ECO:0000259" key="6">
    <source>
        <dbReference type="Pfam" id="PF01782"/>
    </source>
</evidence>
<evidence type="ECO:0000256" key="3">
    <source>
        <dbReference type="ARBA" id="ARBA00022552"/>
    </source>
</evidence>
<dbReference type="GO" id="GO:0042274">
    <property type="term" value="P:ribosomal small subunit biogenesis"/>
    <property type="evidence" value="ECO:0007669"/>
    <property type="project" value="UniProtKB-UniRule"/>
</dbReference>
<dbReference type="GO" id="GO:0005840">
    <property type="term" value="C:ribosome"/>
    <property type="evidence" value="ECO:0007669"/>
    <property type="project" value="InterPro"/>
</dbReference>
<evidence type="ECO:0000259" key="7">
    <source>
        <dbReference type="Pfam" id="PF24986"/>
    </source>
</evidence>
<evidence type="ECO:0000256" key="5">
    <source>
        <dbReference type="HAMAP-Rule" id="MF_00014"/>
    </source>
</evidence>
<evidence type="ECO:0000256" key="2">
    <source>
        <dbReference type="ARBA" id="ARBA00022517"/>
    </source>
</evidence>
<comment type="similarity">
    <text evidence="5">Belongs to the RimM family.</text>
</comment>
<dbReference type="Gene3D" id="2.30.30.240">
    <property type="entry name" value="PRC-barrel domain"/>
    <property type="match status" value="1"/>
</dbReference>
<protein>
    <recommendedName>
        <fullName evidence="5">Ribosome maturation factor RimM</fullName>
    </recommendedName>
</protein>
<dbReference type="PANTHER" id="PTHR33692:SF1">
    <property type="entry name" value="RIBOSOME MATURATION FACTOR RIMM"/>
    <property type="match status" value="1"/>
</dbReference>
<dbReference type="EMBL" id="FNAQ01000002">
    <property type="protein sequence ID" value="SDD89956.1"/>
    <property type="molecule type" value="Genomic_DNA"/>
</dbReference>
<sequence>MPVNGIELRNDAGPLFRVGVVVATHGLRGDLRVRPATAGSLALADARELTVLLPSGERCLRTARRVSPHGASLLLALEGCSHIDQAQAYVGAELYMAQADLATPEDGSLYWHQLEGLRVIDRRLGVVGTLESLLETPGHDLYVVQGPYGEVLLPAVAAMIEAIDLEAGEMRVNLPEGLIGLND</sequence>
<comment type="subunit">
    <text evidence="5">Binds ribosomal protein uS19.</text>
</comment>
<dbReference type="OrthoDB" id="9783509at2"/>
<evidence type="ECO:0000256" key="4">
    <source>
        <dbReference type="ARBA" id="ARBA00023186"/>
    </source>
</evidence>
<dbReference type="SUPFAM" id="SSF50346">
    <property type="entry name" value="PRC-barrel domain"/>
    <property type="match status" value="1"/>
</dbReference>
<keyword evidence="3 5" id="KW-0698">rRNA processing</keyword>
<dbReference type="InterPro" id="IPR002676">
    <property type="entry name" value="RimM_N"/>
</dbReference>
<organism evidence="8 9">
    <name type="scientific">Desulfuromonas thiophila</name>
    <dbReference type="NCBI Taxonomy" id="57664"/>
    <lineage>
        <taxon>Bacteria</taxon>
        <taxon>Pseudomonadati</taxon>
        <taxon>Thermodesulfobacteriota</taxon>
        <taxon>Desulfuromonadia</taxon>
        <taxon>Desulfuromonadales</taxon>
        <taxon>Desulfuromonadaceae</taxon>
        <taxon>Desulfuromonas</taxon>
    </lineage>
</organism>
<dbReference type="PANTHER" id="PTHR33692">
    <property type="entry name" value="RIBOSOME MATURATION FACTOR RIMM"/>
    <property type="match status" value="1"/>
</dbReference>
<dbReference type="GO" id="GO:0006364">
    <property type="term" value="P:rRNA processing"/>
    <property type="evidence" value="ECO:0007669"/>
    <property type="project" value="UniProtKB-UniRule"/>
</dbReference>
<dbReference type="HAMAP" id="MF_00014">
    <property type="entry name" value="Ribosome_mat_RimM"/>
    <property type="match status" value="1"/>
</dbReference>
<dbReference type="InterPro" id="IPR011033">
    <property type="entry name" value="PRC_barrel-like_sf"/>
</dbReference>